<sequence length="91" mass="10960">MEENTRYFSELERFEIININDGEKYNYLSNNDLVIDDEGNFKLLIINNNQSKFSFFNNSEFLEIPWEYVKKIGVRTIIVDIEDNLMKRNKL</sequence>
<name>A0A1I0WLR3_9CLOT</name>
<feature type="domain" description="PRC-barrel" evidence="1">
    <location>
        <begin position="4"/>
        <end position="81"/>
    </location>
</feature>
<evidence type="ECO:0000313" key="3">
    <source>
        <dbReference type="Proteomes" id="UP000198619"/>
    </source>
</evidence>
<dbReference type="SUPFAM" id="SSF50346">
    <property type="entry name" value="PRC-barrel domain"/>
    <property type="match status" value="1"/>
</dbReference>
<dbReference type="NCBIfam" id="TIGR02888">
    <property type="entry name" value="spore_YlmC_YmxH"/>
    <property type="match status" value="1"/>
</dbReference>
<evidence type="ECO:0000259" key="1">
    <source>
        <dbReference type="Pfam" id="PF05239"/>
    </source>
</evidence>
<reference evidence="2 3" key="1">
    <citation type="submission" date="2016-10" db="EMBL/GenBank/DDBJ databases">
        <authorList>
            <person name="de Groot N.N."/>
        </authorList>
    </citation>
    <scope>NUCLEOTIDE SEQUENCE [LARGE SCALE GENOMIC DNA]</scope>
    <source>
        <strain evidence="2 3">DSM 12271</strain>
    </source>
</reference>
<dbReference type="EMBL" id="FOKI01000005">
    <property type="protein sequence ID" value="SFA89494.1"/>
    <property type="molecule type" value="Genomic_DNA"/>
</dbReference>
<dbReference type="InterPro" id="IPR011033">
    <property type="entry name" value="PRC_barrel-like_sf"/>
</dbReference>
<keyword evidence="3" id="KW-1185">Reference proteome</keyword>
<dbReference type="RefSeq" id="WP_177199308.1">
    <property type="nucleotide sequence ID" value="NZ_FOKI01000005.1"/>
</dbReference>
<gene>
    <name evidence="2" type="ORF">SAMN04488528_1005179</name>
</gene>
<proteinExistence type="predicted"/>
<dbReference type="InterPro" id="IPR014238">
    <property type="entry name" value="Spore_YlmC/YmxH"/>
</dbReference>
<dbReference type="PANTHER" id="PTHR40061">
    <property type="entry name" value="SPORULATION PROTEIN YLMC-RELATED"/>
    <property type="match status" value="1"/>
</dbReference>
<dbReference type="InterPro" id="IPR027275">
    <property type="entry name" value="PRC-brl_dom"/>
</dbReference>
<organism evidence="2 3">
    <name type="scientific">Clostridium frigidicarnis</name>
    <dbReference type="NCBI Taxonomy" id="84698"/>
    <lineage>
        <taxon>Bacteria</taxon>
        <taxon>Bacillati</taxon>
        <taxon>Bacillota</taxon>
        <taxon>Clostridia</taxon>
        <taxon>Eubacteriales</taxon>
        <taxon>Clostridiaceae</taxon>
        <taxon>Clostridium</taxon>
    </lineage>
</organism>
<dbReference type="STRING" id="84698.SAMN04488528_1005179"/>
<protein>
    <submittedName>
        <fullName evidence="2">Sporulation protein, YlmC/YmxH family</fullName>
    </submittedName>
</protein>
<dbReference type="PANTHER" id="PTHR40061:SF1">
    <property type="entry name" value="SPORULATION PROTEIN YLMC-RELATED"/>
    <property type="match status" value="1"/>
</dbReference>
<dbReference type="Gene3D" id="2.30.30.240">
    <property type="entry name" value="PRC-barrel domain"/>
    <property type="match status" value="1"/>
</dbReference>
<accession>A0A1I0WLR3</accession>
<dbReference type="Proteomes" id="UP000198619">
    <property type="component" value="Unassembled WGS sequence"/>
</dbReference>
<dbReference type="AlphaFoldDB" id="A0A1I0WLR3"/>
<dbReference type="Pfam" id="PF05239">
    <property type="entry name" value="PRC"/>
    <property type="match status" value="1"/>
</dbReference>
<evidence type="ECO:0000313" key="2">
    <source>
        <dbReference type="EMBL" id="SFA89494.1"/>
    </source>
</evidence>